<organism evidence="4 5">
    <name type="scientific">Marinifilum breve</name>
    <dbReference type="NCBI Taxonomy" id="2184082"/>
    <lineage>
        <taxon>Bacteria</taxon>
        <taxon>Pseudomonadati</taxon>
        <taxon>Bacteroidota</taxon>
        <taxon>Bacteroidia</taxon>
        <taxon>Marinilabiliales</taxon>
        <taxon>Marinifilaceae</taxon>
    </lineage>
</organism>
<gene>
    <name evidence="4" type="ORF">DF185_03370</name>
</gene>
<evidence type="ECO:0000259" key="3">
    <source>
        <dbReference type="Pfam" id="PF16347"/>
    </source>
</evidence>
<keyword evidence="5" id="KW-1185">Reference proteome</keyword>
<dbReference type="EMBL" id="QFLI01000001">
    <property type="protein sequence ID" value="PXY03282.1"/>
    <property type="molecule type" value="Genomic_DNA"/>
</dbReference>
<dbReference type="Pfam" id="PF16347">
    <property type="entry name" value="SGSH_C"/>
    <property type="match status" value="1"/>
</dbReference>
<proteinExistence type="inferred from homology"/>
<evidence type="ECO:0000313" key="5">
    <source>
        <dbReference type="Proteomes" id="UP000248079"/>
    </source>
</evidence>
<dbReference type="InterPro" id="IPR017850">
    <property type="entry name" value="Alkaline_phosphatase_core_sf"/>
</dbReference>
<dbReference type="PROSITE" id="PS00523">
    <property type="entry name" value="SULFATASE_1"/>
    <property type="match status" value="1"/>
</dbReference>
<protein>
    <submittedName>
        <fullName evidence="4">Mucin-desulfating sulfatase (N-acetylglucosamine-6-sulfatase)</fullName>
    </submittedName>
</protein>
<dbReference type="PROSITE" id="PS00149">
    <property type="entry name" value="SULFATASE_2"/>
    <property type="match status" value="1"/>
</dbReference>
<accession>A0A2V4A3V7</accession>
<reference evidence="4 5" key="1">
    <citation type="submission" date="2018-05" db="EMBL/GenBank/DDBJ databases">
        <title>Marinifilum breve JC075T sp. nov., a marine bacterium isolated from Yongle Blue Hole in the South China Sea.</title>
        <authorList>
            <person name="Fu T."/>
        </authorList>
    </citation>
    <scope>NUCLEOTIDE SEQUENCE [LARGE SCALE GENOMIC DNA]</scope>
    <source>
        <strain evidence="4 5">JC075</strain>
    </source>
</reference>
<dbReference type="SUPFAM" id="SSF53649">
    <property type="entry name" value="Alkaline phosphatase-like"/>
    <property type="match status" value="1"/>
</dbReference>
<evidence type="ECO:0000313" key="4">
    <source>
        <dbReference type="EMBL" id="PXY03282.1"/>
    </source>
</evidence>
<keyword evidence="2" id="KW-0378">Hydrolase</keyword>
<name>A0A2V4A3V7_9BACT</name>
<dbReference type="Proteomes" id="UP000248079">
    <property type="component" value="Unassembled WGS sequence"/>
</dbReference>
<evidence type="ECO:0000256" key="2">
    <source>
        <dbReference type="ARBA" id="ARBA00022801"/>
    </source>
</evidence>
<dbReference type="OrthoDB" id="9765065at2"/>
<feature type="domain" description="N-sulphoglucosamine sulphohydrolase C-terminal" evidence="3">
    <location>
        <begin position="349"/>
        <end position="500"/>
    </location>
</feature>
<dbReference type="Gene3D" id="3.40.720.10">
    <property type="entry name" value="Alkaline Phosphatase, subunit A"/>
    <property type="match status" value="1"/>
</dbReference>
<dbReference type="InterPro" id="IPR032506">
    <property type="entry name" value="SGSH_C"/>
</dbReference>
<comment type="similarity">
    <text evidence="1">Belongs to the sulfatase family.</text>
</comment>
<dbReference type="PANTHER" id="PTHR43108">
    <property type="entry name" value="N-ACETYLGLUCOSAMINE-6-SULFATASE FAMILY MEMBER"/>
    <property type="match status" value="1"/>
</dbReference>
<dbReference type="InterPro" id="IPR024607">
    <property type="entry name" value="Sulfatase_CS"/>
</dbReference>
<dbReference type="PANTHER" id="PTHR43108:SF6">
    <property type="entry name" value="N-SULPHOGLUCOSAMINE SULPHOHYDROLASE"/>
    <property type="match status" value="1"/>
</dbReference>
<sequence length="529" mass="61479">MITCGVGMSLLPSTALQAQESKRPNIIFIMADDHANRAISAYDGSINRTPNIDRIANEGAIFRNNFCANSICGPSRASILTGKHSHKNGVTGNGSEWNGKQTLLPRVMKQDGYNTALIGKWHLNNNPGDEFDYWKILMGAGRQGFYYNPDFVTSDGKTEMMHGYSTDLITDEALGWLNEKGGGQKPFMLFVQYKAPHVPRMPEFRFLDRYVNDTIPEPETLYDDYKTRSSYANEANMKIGKRIKILPLLKDHDPNDNIYYARMTKEQLEKWHSFKDPETKKILEMKRQGMLKGDAAKSIAYQRFIKDYIRCIDGVDENVGRLLSWLDQHPEIKKNTIIVYSSDQSYFTGQHGWAEKRFMYEDGMRMPLVMRWPKVIPAGVEVEELVQNIDFAPSFLEMAGIKVPKEMQGESFLKLIDGSKSKDWRESLYYHYYDHGKHNVPRHEGVRSNRYKLIHYYTDDVWEFYDLKEDANEVNNLYGNTKYEKQIQQLKKELYRLREQYEVPDSNFEAPYVPVRSHRKRKKPKNNSI</sequence>
<comment type="caution">
    <text evidence="4">The sequence shown here is derived from an EMBL/GenBank/DDBJ whole genome shotgun (WGS) entry which is preliminary data.</text>
</comment>
<evidence type="ECO:0000256" key="1">
    <source>
        <dbReference type="ARBA" id="ARBA00008779"/>
    </source>
</evidence>
<dbReference type="AlphaFoldDB" id="A0A2V4A3V7"/>
<dbReference type="GO" id="GO:0016787">
    <property type="term" value="F:hydrolase activity"/>
    <property type="evidence" value="ECO:0007669"/>
    <property type="project" value="UniProtKB-KW"/>
</dbReference>
<dbReference type="CDD" id="cd16031">
    <property type="entry name" value="G6S_like"/>
    <property type="match status" value="1"/>
</dbReference>